<dbReference type="SUPFAM" id="SSF57701">
    <property type="entry name" value="Zn2/Cys6 DNA-binding domain"/>
    <property type="match status" value="1"/>
</dbReference>
<evidence type="ECO:0000313" key="5">
    <source>
        <dbReference type="EMBL" id="KAF2095859.1"/>
    </source>
</evidence>
<dbReference type="Proteomes" id="UP000799772">
    <property type="component" value="Unassembled WGS sequence"/>
</dbReference>
<dbReference type="Pfam" id="PF00172">
    <property type="entry name" value="Zn_clus"/>
    <property type="match status" value="1"/>
</dbReference>
<keyword evidence="3" id="KW-0812">Transmembrane</keyword>
<dbReference type="Pfam" id="PF11951">
    <property type="entry name" value="Fungal_trans_2"/>
    <property type="match status" value="2"/>
</dbReference>
<evidence type="ECO:0000256" key="3">
    <source>
        <dbReference type="SAM" id="Phobius"/>
    </source>
</evidence>
<comment type="caution">
    <text evidence="5">The sequence shown here is derived from an EMBL/GenBank/DDBJ whole genome shotgun (WGS) entry which is preliminary data.</text>
</comment>
<dbReference type="InterPro" id="IPR036864">
    <property type="entry name" value="Zn2-C6_fun-type_DNA-bd_sf"/>
</dbReference>
<feature type="domain" description="Zn(2)-C6 fungal-type" evidence="4">
    <location>
        <begin position="14"/>
        <end position="43"/>
    </location>
</feature>
<dbReference type="GO" id="GO:0000981">
    <property type="term" value="F:DNA-binding transcription factor activity, RNA polymerase II-specific"/>
    <property type="evidence" value="ECO:0007669"/>
    <property type="project" value="InterPro"/>
</dbReference>
<feature type="transmembrane region" description="Helical" evidence="3">
    <location>
        <begin position="238"/>
        <end position="262"/>
    </location>
</feature>
<dbReference type="GO" id="GO:0008270">
    <property type="term" value="F:zinc ion binding"/>
    <property type="evidence" value="ECO:0007669"/>
    <property type="project" value="InterPro"/>
</dbReference>
<sequence length="455" mass="51549">MVRKPRPYVPKVKGCYQCSQRRIHCDGTRPSCYKCDSKGLTCSGFGVKYRFRDVLVPSDKKRRARRKGLLNPDDFGGAVNCSQFESARIDSGDEVLDLSIDSTSMSGPLYSTSIGSDEVYVAGALGLPKFFWRPTSLVPELGRLEPWKEFLLMYFSDNIAPHMVVVDDDHNGWRHSILPIACIDNLVMSAVLAASAFHLTGRAPDQRVADPNKLYGQAIRELQHRRNLTGCDQQTRRFVILALVVLLVVVMVNGCCDFPLVFHMLQSALDAVGGESRLLDGSEMAEFSLRQIRKMRVYAAPFLNRDAGVHALTYQAQQSFDCLHYYGRLHPKYSPTFNLIAELRQHAYDIYLDRVLTKGATTASRGMVGHFVRTVQSLPEGSPGEHVLVWPVFIAASESSTPEYRMYFEQFLERQYRRNGFVNIPIALKLLKRIWTEGIKEDWPELLPEPQVFIM</sequence>
<dbReference type="PANTHER" id="PTHR37534">
    <property type="entry name" value="TRANSCRIPTIONAL ACTIVATOR PROTEIN UGA3"/>
    <property type="match status" value="1"/>
</dbReference>
<gene>
    <name evidence="5" type="ORF">NA57DRAFT_58928</name>
</gene>
<dbReference type="CDD" id="cd00067">
    <property type="entry name" value="GAL4"/>
    <property type="match status" value="1"/>
</dbReference>
<evidence type="ECO:0000256" key="1">
    <source>
        <dbReference type="ARBA" id="ARBA00004123"/>
    </source>
</evidence>
<evidence type="ECO:0000259" key="4">
    <source>
        <dbReference type="PROSITE" id="PS50048"/>
    </source>
</evidence>
<dbReference type="InterPro" id="IPR001138">
    <property type="entry name" value="Zn2Cys6_DnaBD"/>
</dbReference>
<dbReference type="EMBL" id="ML978130">
    <property type="protein sequence ID" value="KAF2095859.1"/>
    <property type="molecule type" value="Genomic_DNA"/>
</dbReference>
<dbReference type="PANTHER" id="PTHR37534:SF49">
    <property type="entry name" value="LYSINE BIOSYNTHESIS REGULATORY PROTEIN LYS14"/>
    <property type="match status" value="1"/>
</dbReference>
<dbReference type="AlphaFoldDB" id="A0A9P4M7I3"/>
<evidence type="ECO:0000313" key="6">
    <source>
        <dbReference type="Proteomes" id="UP000799772"/>
    </source>
</evidence>
<accession>A0A9P4M7I3</accession>
<keyword evidence="2" id="KW-0539">Nucleus</keyword>
<dbReference type="GO" id="GO:0000976">
    <property type="term" value="F:transcription cis-regulatory region binding"/>
    <property type="evidence" value="ECO:0007669"/>
    <property type="project" value="TreeGrafter"/>
</dbReference>
<dbReference type="PROSITE" id="PS00463">
    <property type="entry name" value="ZN2_CY6_FUNGAL_1"/>
    <property type="match status" value="1"/>
</dbReference>
<comment type="subcellular location">
    <subcellularLocation>
        <location evidence="1">Nucleus</location>
    </subcellularLocation>
</comment>
<keyword evidence="6" id="KW-1185">Reference proteome</keyword>
<reference evidence="5" key="1">
    <citation type="journal article" date="2020" name="Stud. Mycol.">
        <title>101 Dothideomycetes genomes: a test case for predicting lifestyles and emergence of pathogens.</title>
        <authorList>
            <person name="Haridas S."/>
            <person name="Albert R."/>
            <person name="Binder M."/>
            <person name="Bloem J."/>
            <person name="Labutti K."/>
            <person name="Salamov A."/>
            <person name="Andreopoulos B."/>
            <person name="Baker S."/>
            <person name="Barry K."/>
            <person name="Bills G."/>
            <person name="Bluhm B."/>
            <person name="Cannon C."/>
            <person name="Castanera R."/>
            <person name="Culley D."/>
            <person name="Daum C."/>
            <person name="Ezra D."/>
            <person name="Gonzalez J."/>
            <person name="Henrissat B."/>
            <person name="Kuo A."/>
            <person name="Liang C."/>
            <person name="Lipzen A."/>
            <person name="Lutzoni F."/>
            <person name="Magnuson J."/>
            <person name="Mondo S."/>
            <person name="Nolan M."/>
            <person name="Ohm R."/>
            <person name="Pangilinan J."/>
            <person name="Park H.-J."/>
            <person name="Ramirez L."/>
            <person name="Alfaro M."/>
            <person name="Sun H."/>
            <person name="Tritt A."/>
            <person name="Yoshinaga Y."/>
            <person name="Zwiers L.-H."/>
            <person name="Turgeon B."/>
            <person name="Goodwin S."/>
            <person name="Spatafora J."/>
            <person name="Crous P."/>
            <person name="Grigoriev I."/>
        </authorList>
    </citation>
    <scope>NUCLEOTIDE SEQUENCE</scope>
    <source>
        <strain evidence="5">CBS 133067</strain>
    </source>
</reference>
<dbReference type="PROSITE" id="PS50048">
    <property type="entry name" value="ZN2_CY6_FUNGAL_2"/>
    <property type="match status" value="1"/>
</dbReference>
<organism evidence="5 6">
    <name type="scientific">Rhizodiscina lignyota</name>
    <dbReference type="NCBI Taxonomy" id="1504668"/>
    <lineage>
        <taxon>Eukaryota</taxon>
        <taxon>Fungi</taxon>
        <taxon>Dikarya</taxon>
        <taxon>Ascomycota</taxon>
        <taxon>Pezizomycotina</taxon>
        <taxon>Dothideomycetes</taxon>
        <taxon>Pleosporomycetidae</taxon>
        <taxon>Aulographales</taxon>
        <taxon>Rhizodiscinaceae</taxon>
        <taxon>Rhizodiscina</taxon>
    </lineage>
</organism>
<dbReference type="InterPro" id="IPR021858">
    <property type="entry name" value="Fun_TF"/>
</dbReference>
<evidence type="ECO:0000256" key="2">
    <source>
        <dbReference type="ARBA" id="ARBA00023242"/>
    </source>
</evidence>
<dbReference type="OrthoDB" id="5386330at2759"/>
<keyword evidence="3" id="KW-0472">Membrane</keyword>
<protein>
    <recommendedName>
        <fullName evidence="4">Zn(2)-C6 fungal-type domain-containing protein</fullName>
    </recommendedName>
</protein>
<dbReference type="Gene3D" id="4.10.240.10">
    <property type="entry name" value="Zn(2)-C6 fungal-type DNA-binding domain"/>
    <property type="match status" value="1"/>
</dbReference>
<dbReference type="GO" id="GO:0045944">
    <property type="term" value="P:positive regulation of transcription by RNA polymerase II"/>
    <property type="evidence" value="ECO:0007669"/>
    <property type="project" value="TreeGrafter"/>
</dbReference>
<dbReference type="SMART" id="SM00066">
    <property type="entry name" value="GAL4"/>
    <property type="match status" value="1"/>
</dbReference>
<dbReference type="GO" id="GO:0005634">
    <property type="term" value="C:nucleus"/>
    <property type="evidence" value="ECO:0007669"/>
    <property type="project" value="UniProtKB-SubCell"/>
</dbReference>
<keyword evidence="3" id="KW-1133">Transmembrane helix</keyword>
<proteinExistence type="predicted"/>
<name>A0A9P4M7I3_9PEZI</name>